<dbReference type="InterPro" id="IPR036397">
    <property type="entry name" value="RNaseH_sf"/>
</dbReference>
<dbReference type="Pfam" id="PF02171">
    <property type="entry name" value="Piwi"/>
    <property type="match status" value="1"/>
</dbReference>
<dbReference type="Proteomes" id="UP000472372">
    <property type="component" value="Chromosome 4"/>
</dbReference>
<dbReference type="PANTHER" id="PTHR22891">
    <property type="entry name" value="EUKARYOTIC TRANSLATION INITIATION FACTOR 2C"/>
    <property type="match status" value="1"/>
</dbReference>
<dbReference type="Gene3D" id="3.30.420.10">
    <property type="entry name" value="Ribonuclease H-like superfamily/Ribonuclease H"/>
    <property type="match status" value="1"/>
</dbReference>
<accession>A0A6S6W169</accession>
<sequence>MVVSKRASQADRWDCLEDRIVVETVDAVADAAIEVEVEINLAQVVRIVLLRLLLPESEVLDKRNMFDKKRAAIQYTADNTPSEDSLQVHCIKREFEREEWYPVEELIIVGEQLYRGRLTAEARGTMIFEARCDPGNVLTSLCSTALELLGVSEQTKDTPILKKASLSVSQKMLEVSARSVIPPKVEIRKPATGNKNPDTEIKGAKFNNMNKWNWTADVGEEYAKAPVDSLETLGIEFNITSGQEKYEVIDINLRKGLQYKLYTDDGLLDTIVLAADVIHVNKATDDETSSLAAVVGSIDGDFFNYLGSMRPNDIDFEPIKDIGDMVVERLRAWFEHSMIKGKHRLPKRILYYRDGVGDSQYYEIRKSELIGIRNAYLKLHTEYTQAGSLPLSTPPTLAITAIIVTKRHHTRFFPKSTSSKQNCPPGTVVDSGVTSPYHFDFYLQSHHTLAGTARPTYYVVLENGIDLTPRQLQGFTNLLYYTFVRATLPVGYVPPTYYTDRLCDRARCYIRDAHAALKKENKEQVKAAKK</sequence>
<dbReference type="PROSITE" id="PS50822">
    <property type="entry name" value="PIWI"/>
    <property type="match status" value="1"/>
</dbReference>
<dbReference type="InterPro" id="IPR003165">
    <property type="entry name" value="Piwi"/>
</dbReference>
<gene>
    <name evidence="1" type="ORF">PTTW11_05250</name>
</gene>
<dbReference type="SMART" id="SM00950">
    <property type="entry name" value="Piwi"/>
    <property type="match status" value="1"/>
</dbReference>
<reference evidence="1" key="1">
    <citation type="submission" date="2021-02" db="EMBL/GenBank/DDBJ databases">
        <authorList>
            <person name="Syme A R."/>
            <person name="Syme A R."/>
            <person name="Moolhuijzen P."/>
        </authorList>
    </citation>
    <scope>NUCLEOTIDE SEQUENCE</scope>
    <source>
        <strain evidence="1">W1-1</strain>
    </source>
</reference>
<dbReference type="AlphaFoldDB" id="A0A6S6W169"/>
<dbReference type="GO" id="GO:0003676">
    <property type="term" value="F:nucleic acid binding"/>
    <property type="evidence" value="ECO:0007669"/>
    <property type="project" value="InterPro"/>
</dbReference>
<dbReference type="EMBL" id="HG992980">
    <property type="protein sequence ID" value="CAE7033663.1"/>
    <property type="molecule type" value="Genomic_DNA"/>
</dbReference>
<dbReference type="SUPFAM" id="SSF53098">
    <property type="entry name" value="Ribonuclease H-like"/>
    <property type="match status" value="1"/>
</dbReference>
<name>A0A6S6W169_9PLEO</name>
<organism evidence="1 2">
    <name type="scientific">Pyrenophora teres f. teres</name>
    <dbReference type="NCBI Taxonomy" id="97479"/>
    <lineage>
        <taxon>Eukaryota</taxon>
        <taxon>Fungi</taxon>
        <taxon>Dikarya</taxon>
        <taxon>Ascomycota</taxon>
        <taxon>Pezizomycotina</taxon>
        <taxon>Dothideomycetes</taxon>
        <taxon>Pleosporomycetidae</taxon>
        <taxon>Pleosporales</taxon>
        <taxon>Pleosporineae</taxon>
        <taxon>Pleosporaceae</taxon>
        <taxon>Pyrenophora</taxon>
    </lineage>
</organism>
<protein>
    <submittedName>
        <fullName evidence="1">Piwi domain containing protein</fullName>
    </submittedName>
</protein>
<evidence type="ECO:0000313" key="1">
    <source>
        <dbReference type="EMBL" id="CAE7033663.1"/>
    </source>
</evidence>
<proteinExistence type="predicted"/>
<evidence type="ECO:0000313" key="2">
    <source>
        <dbReference type="Proteomes" id="UP000472372"/>
    </source>
</evidence>
<dbReference type="InterPro" id="IPR012337">
    <property type="entry name" value="RNaseH-like_sf"/>
</dbReference>